<gene>
    <name evidence="2" type="ORF">JI435_151120</name>
</gene>
<organism evidence="2 3">
    <name type="scientific">Phaeosphaeria nodorum (strain SN15 / ATCC MYA-4574 / FGSC 10173)</name>
    <name type="common">Glume blotch fungus</name>
    <name type="synonym">Parastagonospora nodorum</name>
    <dbReference type="NCBI Taxonomy" id="321614"/>
    <lineage>
        <taxon>Eukaryota</taxon>
        <taxon>Fungi</taxon>
        <taxon>Dikarya</taxon>
        <taxon>Ascomycota</taxon>
        <taxon>Pezizomycotina</taxon>
        <taxon>Dothideomycetes</taxon>
        <taxon>Pleosporomycetidae</taxon>
        <taxon>Pleosporales</taxon>
        <taxon>Pleosporineae</taxon>
        <taxon>Phaeosphaeriaceae</taxon>
        <taxon>Parastagonospora</taxon>
    </lineage>
</organism>
<dbReference type="KEGG" id="pno:SNOG_15112"/>
<evidence type="ECO:0000313" key="3">
    <source>
        <dbReference type="Proteomes" id="UP000663193"/>
    </source>
</evidence>
<dbReference type="AlphaFoldDB" id="A0A7U2F8F1"/>
<dbReference type="RefSeq" id="XP_001805276.1">
    <property type="nucleotide sequence ID" value="XM_001805224.1"/>
</dbReference>
<protein>
    <submittedName>
        <fullName evidence="2">Uncharacterized protein</fullName>
    </submittedName>
</protein>
<dbReference type="VEuPathDB" id="FungiDB:JI435_151120"/>
<feature type="signal peptide" evidence="1">
    <location>
        <begin position="1"/>
        <end position="19"/>
    </location>
</feature>
<evidence type="ECO:0000313" key="2">
    <source>
        <dbReference type="EMBL" id="QRC99558.1"/>
    </source>
</evidence>
<feature type="chain" id="PRO_5034242350" evidence="1">
    <location>
        <begin position="20"/>
        <end position="122"/>
    </location>
</feature>
<dbReference type="Proteomes" id="UP000663193">
    <property type="component" value="Chromosome 10"/>
</dbReference>
<accession>A0A7U2F8F1</accession>
<dbReference type="EMBL" id="CP069032">
    <property type="protein sequence ID" value="QRC99558.1"/>
    <property type="molecule type" value="Genomic_DNA"/>
</dbReference>
<keyword evidence="1" id="KW-0732">Signal</keyword>
<name>A0A7U2F8F1_PHANO</name>
<sequence length="122" mass="13314">MKLTHHLAALLVCITPTLASTPRSIERPETSPYGYSPAALPEHFEMPHIDSRGEGASDVSLACDLFLSRGADVFVGMSKEECMAAMGGFVKEARKGKSQGEWMVDLENLVMSLEGREKRSKS</sequence>
<keyword evidence="3" id="KW-1185">Reference proteome</keyword>
<proteinExistence type="predicted"/>
<reference evidence="3" key="1">
    <citation type="journal article" date="2021" name="BMC Genomics">
        <title>Chromosome-level genome assembly and manually-curated proteome of model necrotroph Parastagonospora nodorum Sn15 reveals a genome-wide trove of candidate effector homologs, and redundancy of virulence-related functions within an accessory chromosome.</title>
        <authorList>
            <person name="Bertazzoni S."/>
            <person name="Jones D.A.B."/>
            <person name="Phan H.T."/>
            <person name="Tan K.-C."/>
            <person name="Hane J.K."/>
        </authorList>
    </citation>
    <scope>NUCLEOTIDE SEQUENCE [LARGE SCALE GENOMIC DNA]</scope>
    <source>
        <strain evidence="3">SN15 / ATCC MYA-4574 / FGSC 10173)</strain>
    </source>
</reference>
<evidence type="ECO:0000256" key="1">
    <source>
        <dbReference type="SAM" id="SignalP"/>
    </source>
</evidence>